<dbReference type="SUPFAM" id="SSF56322">
    <property type="entry name" value="ADC synthase"/>
    <property type="match status" value="1"/>
</dbReference>
<accession>A0A6J6DXD6</accession>
<evidence type="ECO:0000313" key="3">
    <source>
        <dbReference type="EMBL" id="CAB4637883.1"/>
    </source>
</evidence>
<dbReference type="Gene3D" id="3.60.120.10">
    <property type="entry name" value="Anthranilate synthase"/>
    <property type="match status" value="1"/>
</dbReference>
<sequence>MTSGLLWHSLPGTHDVSAAFVSLYGDAPYALWWDDQGERGRGVSYLASGSPVMVEGPHWRDALRAAHSELPSVDAAAIGPLPLGLVLVLPYELGADTLGLTLPADGRQSEPIALMVDRVVAIDHRSASATLYALGERWEGELVQWRDATAHCLATAPTLPEPVLPRAPLIIWRDSTKRYREIISEAKKAITEGEAYQLCVTTQLHVEADIDPIALHRVIRQSNPTHHQGVIRAGELSLVSASPETFLDVSSGGVVTTRPIKGTRPRGVTPEDDQRLADELRGSDKEQAENLMIVDLMRNDLSVVCDTGSVAVPELMVVESYASVHQLVSTVTGQLRNDADLVDLIDSSFPAGSMTGAPKRRAVELLAGWERAPRGYYSGVWGVWRADGSATLAMTIRTAVITNRGLSIGVGGGITALSDPDSEIAEVGIKAMPFLRALGHEQVEYS</sequence>
<protein>
    <submittedName>
        <fullName evidence="2">Unannotated protein</fullName>
    </submittedName>
</protein>
<dbReference type="EMBL" id="CAEZVY010000021">
    <property type="protein sequence ID" value="CAB4637883.1"/>
    <property type="molecule type" value="Genomic_DNA"/>
</dbReference>
<gene>
    <name evidence="2" type="ORF">UFOPK1684_00463</name>
    <name evidence="3" type="ORF">UFOPK2158_00316</name>
</gene>
<evidence type="ECO:0000259" key="1">
    <source>
        <dbReference type="Pfam" id="PF00425"/>
    </source>
</evidence>
<dbReference type="GO" id="GO:0005737">
    <property type="term" value="C:cytoplasm"/>
    <property type="evidence" value="ECO:0007669"/>
    <property type="project" value="TreeGrafter"/>
</dbReference>
<dbReference type="InterPro" id="IPR005801">
    <property type="entry name" value="ADC_synthase"/>
</dbReference>
<dbReference type="PANTHER" id="PTHR11236:SF18">
    <property type="entry name" value="AMINODEOXYCHORISMATE SYNTHASE"/>
    <property type="match status" value="1"/>
</dbReference>
<dbReference type="GO" id="GO:0000162">
    <property type="term" value="P:L-tryptophan biosynthetic process"/>
    <property type="evidence" value="ECO:0007669"/>
    <property type="project" value="TreeGrafter"/>
</dbReference>
<dbReference type="Pfam" id="PF00425">
    <property type="entry name" value="Chorismate_bind"/>
    <property type="match status" value="1"/>
</dbReference>
<dbReference type="EMBL" id="CAEZTM010000014">
    <property type="protein sequence ID" value="CAB4566743.1"/>
    <property type="molecule type" value="Genomic_DNA"/>
</dbReference>
<dbReference type="PRINTS" id="PR00095">
    <property type="entry name" value="ANTSNTHASEI"/>
</dbReference>
<organism evidence="2">
    <name type="scientific">freshwater metagenome</name>
    <dbReference type="NCBI Taxonomy" id="449393"/>
    <lineage>
        <taxon>unclassified sequences</taxon>
        <taxon>metagenomes</taxon>
        <taxon>ecological metagenomes</taxon>
    </lineage>
</organism>
<dbReference type="InterPro" id="IPR019999">
    <property type="entry name" value="Anth_synth_I-like"/>
</dbReference>
<dbReference type="InterPro" id="IPR015890">
    <property type="entry name" value="Chorismate_C"/>
</dbReference>
<proteinExistence type="predicted"/>
<dbReference type="GO" id="GO:0046820">
    <property type="term" value="F:4-amino-4-deoxychorismate synthase activity"/>
    <property type="evidence" value="ECO:0007669"/>
    <property type="project" value="TreeGrafter"/>
</dbReference>
<dbReference type="AlphaFoldDB" id="A0A6J6DXD6"/>
<feature type="domain" description="Chorismate-utilising enzyme C-terminal" evidence="1">
    <location>
        <begin position="177"/>
        <end position="430"/>
    </location>
</feature>
<dbReference type="GO" id="GO:0008153">
    <property type="term" value="P:4-aminobenzoate biosynthetic process"/>
    <property type="evidence" value="ECO:0007669"/>
    <property type="project" value="TreeGrafter"/>
</dbReference>
<reference evidence="2" key="1">
    <citation type="submission" date="2020-05" db="EMBL/GenBank/DDBJ databases">
        <authorList>
            <person name="Chiriac C."/>
            <person name="Salcher M."/>
            <person name="Ghai R."/>
            <person name="Kavagutti S V."/>
        </authorList>
    </citation>
    <scope>NUCLEOTIDE SEQUENCE</scope>
</reference>
<name>A0A6J6DXD6_9ZZZZ</name>
<dbReference type="PANTHER" id="PTHR11236">
    <property type="entry name" value="AMINOBENZOATE/ANTHRANILATE SYNTHASE"/>
    <property type="match status" value="1"/>
</dbReference>
<evidence type="ECO:0000313" key="2">
    <source>
        <dbReference type="EMBL" id="CAB4566743.1"/>
    </source>
</evidence>